<dbReference type="PRINTS" id="PR02085">
    <property type="entry name" value="POLR2GRINL1"/>
</dbReference>
<feature type="compositionally biased region" description="Basic and acidic residues" evidence="2">
    <location>
        <begin position="128"/>
        <end position="138"/>
    </location>
</feature>
<evidence type="ECO:0000313" key="3">
    <source>
        <dbReference type="Proteomes" id="UP000694865"/>
    </source>
</evidence>
<dbReference type="Proteomes" id="UP000694865">
    <property type="component" value="Unplaced"/>
</dbReference>
<keyword evidence="1" id="KW-0175">Coiled coil</keyword>
<evidence type="ECO:0000256" key="2">
    <source>
        <dbReference type="SAM" id="MobiDB-lite"/>
    </source>
</evidence>
<dbReference type="PANTHER" id="PTHR23171:SF13">
    <property type="entry name" value="DNA-DIRECTED RNA POLYMERASE II SUBUNIT GRINL1A"/>
    <property type="match status" value="1"/>
</dbReference>
<proteinExistence type="predicted"/>
<sequence length="278" mass="31780">MSLDSQGDLGNLDKKTQNELVDLLTRQEKLLANPKFLHRLPDKGAKIKQFAKKLQKLIEDRDKVEDTVKLLEKMRIEPEIKQTTMQSGELDSDDDDDIDTQETMLVGEVKERVGMDMEVKPSNGVKPNQKESRFKRTSSDKKFATDNVFLTMGKAEPKKQTFKPYRTLKSDKIPDSFLRPAPPPDKIRERCAVEEISVVKPPKIEHSGGAKILDLKESVALEQKQQKIYEEILAKHAAERLTQRINITMETHTLTDLNYREVGDDDSESEDETNDVDD</sequence>
<evidence type="ECO:0000256" key="1">
    <source>
        <dbReference type="SAM" id="Coils"/>
    </source>
</evidence>
<reference evidence="4" key="1">
    <citation type="submission" date="2025-08" db="UniProtKB">
        <authorList>
            <consortium name="RefSeq"/>
        </authorList>
    </citation>
    <scope>IDENTIFICATION</scope>
    <source>
        <tissue evidence="4">Testes</tissue>
    </source>
</reference>
<dbReference type="InterPro" id="IPR026213">
    <property type="entry name" value="GRINL1"/>
</dbReference>
<dbReference type="Pfam" id="PF15328">
    <property type="entry name" value="GCOM2"/>
    <property type="match status" value="1"/>
</dbReference>
<evidence type="ECO:0000313" key="4">
    <source>
        <dbReference type="RefSeq" id="XP_006811656.1"/>
    </source>
</evidence>
<protein>
    <submittedName>
        <fullName evidence="4">DNA-directed RNA polymerase II subunit GRINL1A-like</fullName>
    </submittedName>
</protein>
<feature type="compositionally biased region" description="Acidic residues" evidence="2">
    <location>
        <begin position="263"/>
        <end position="278"/>
    </location>
</feature>
<organism evidence="3 4">
    <name type="scientific">Saccoglossus kowalevskii</name>
    <name type="common">Acorn worm</name>
    <dbReference type="NCBI Taxonomy" id="10224"/>
    <lineage>
        <taxon>Eukaryota</taxon>
        <taxon>Metazoa</taxon>
        <taxon>Hemichordata</taxon>
        <taxon>Enteropneusta</taxon>
        <taxon>Harrimaniidae</taxon>
        <taxon>Saccoglossus</taxon>
    </lineage>
</organism>
<dbReference type="PANTHER" id="PTHR23171">
    <property type="entry name" value="GDOWN1"/>
    <property type="match status" value="1"/>
</dbReference>
<dbReference type="InterPro" id="IPR051375">
    <property type="entry name" value="Tuftelin_GRINL1A/MYZAP/CCD68"/>
</dbReference>
<feature type="coiled-coil region" evidence="1">
    <location>
        <begin position="47"/>
        <end position="74"/>
    </location>
</feature>
<feature type="region of interest" description="Disordered" evidence="2">
    <location>
        <begin position="258"/>
        <end position="278"/>
    </location>
</feature>
<accession>A0ABM0LV65</accession>
<name>A0ABM0LV65_SACKO</name>
<keyword evidence="3" id="KW-1185">Reference proteome</keyword>
<gene>
    <name evidence="4" type="primary">LOC102803238</name>
</gene>
<dbReference type="GeneID" id="102803238"/>
<dbReference type="RefSeq" id="XP_006811656.1">
    <property type="nucleotide sequence ID" value="XM_006811593.1"/>
</dbReference>
<feature type="region of interest" description="Disordered" evidence="2">
    <location>
        <begin position="119"/>
        <end position="138"/>
    </location>
</feature>